<dbReference type="AlphaFoldDB" id="A0A840YS24"/>
<dbReference type="SUPFAM" id="SSF54427">
    <property type="entry name" value="NTF2-like"/>
    <property type="match status" value="1"/>
</dbReference>
<dbReference type="Pfam" id="PF07366">
    <property type="entry name" value="SnoaL"/>
    <property type="match status" value="1"/>
</dbReference>
<proteinExistence type="predicted"/>
<dbReference type="Proteomes" id="UP000527143">
    <property type="component" value="Unassembled WGS sequence"/>
</dbReference>
<organism evidence="1 2">
    <name type="scientific">Sphingomonas xinjiangensis</name>
    <dbReference type="NCBI Taxonomy" id="643568"/>
    <lineage>
        <taxon>Bacteria</taxon>
        <taxon>Pseudomonadati</taxon>
        <taxon>Pseudomonadota</taxon>
        <taxon>Alphaproteobacteria</taxon>
        <taxon>Sphingomonadales</taxon>
        <taxon>Sphingomonadaceae</taxon>
        <taxon>Sphingomonas</taxon>
    </lineage>
</organism>
<dbReference type="RefSeq" id="WP_184091018.1">
    <property type="nucleotide sequence ID" value="NZ_JACIJF010000018.1"/>
</dbReference>
<comment type="caution">
    <text evidence="1">The sequence shown here is derived from an EMBL/GenBank/DDBJ whole genome shotgun (WGS) entry which is preliminary data.</text>
</comment>
<sequence length="143" mass="15880">MSDANEARIRQLYEAVNAKDLATIEGYGAEYSEWLDVPFNFTSRGVRAIIDPWKSWFDIFPDATCEVQTLVALGDHVVAQGIGRGTHLGTFHSPAGVIEPTGARMQVNFCDVYRLRDGKIERADSYFDFYGLMQQLTPAAVAA</sequence>
<dbReference type="PANTHER" id="PTHR38436:SF1">
    <property type="entry name" value="ESTER CYCLASE"/>
    <property type="match status" value="1"/>
</dbReference>
<dbReference type="EMBL" id="JACIJF010000018">
    <property type="protein sequence ID" value="MBB5712475.1"/>
    <property type="molecule type" value="Genomic_DNA"/>
</dbReference>
<evidence type="ECO:0000313" key="1">
    <source>
        <dbReference type="EMBL" id="MBB5712475.1"/>
    </source>
</evidence>
<evidence type="ECO:0000313" key="2">
    <source>
        <dbReference type="Proteomes" id="UP000527143"/>
    </source>
</evidence>
<dbReference type="InterPro" id="IPR032710">
    <property type="entry name" value="NTF2-like_dom_sf"/>
</dbReference>
<dbReference type="Gene3D" id="3.10.450.50">
    <property type="match status" value="1"/>
</dbReference>
<reference evidence="1 2" key="1">
    <citation type="submission" date="2020-08" db="EMBL/GenBank/DDBJ databases">
        <title>Genomic Encyclopedia of Type Strains, Phase IV (KMG-IV): sequencing the most valuable type-strain genomes for metagenomic binning, comparative biology and taxonomic classification.</title>
        <authorList>
            <person name="Goeker M."/>
        </authorList>
    </citation>
    <scope>NUCLEOTIDE SEQUENCE [LARGE SCALE GENOMIC DNA]</scope>
    <source>
        <strain evidence="1 2">DSM 26736</strain>
    </source>
</reference>
<gene>
    <name evidence="1" type="ORF">FHT02_003735</name>
</gene>
<accession>A0A840YS24</accession>
<dbReference type="GO" id="GO:0030638">
    <property type="term" value="P:polyketide metabolic process"/>
    <property type="evidence" value="ECO:0007669"/>
    <property type="project" value="InterPro"/>
</dbReference>
<dbReference type="InterPro" id="IPR009959">
    <property type="entry name" value="Cyclase_SnoaL-like"/>
</dbReference>
<dbReference type="PANTHER" id="PTHR38436">
    <property type="entry name" value="POLYKETIDE CYCLASE SNOAL-LIKE DOMAIN"/>
    <property type="match status" value="1"/>
</dbReference>
<keyword evidence="2" id="KW-1185">Reference proteome</keyword>
<protein>
    <submittedName>
        <fullName evidence="1">Putative ester cyclase</fullName>
    </submittedName>
</protein>
<name>A0A840YS24_9SPHN</name>